<comment type="cofactor">
    <cofactor evidence="1">
        <name>Mn(2+)</name>
        <dbReference type="ChEBI" id="CHEBI:29035"/>
    </cofactor>
</comment>
<evidence type="ECO:0000256" key="2">
    <source>
        <dbReference type="ARBA" id="ARBA00001946"/>
    </source>
</evidence>
<dbReference type="CDD" id="cd05402">
    <property type="entry name" value="NT_PAP_TUTase"/>
    <property type="match status" value="1"/>
</dbReference>
<evidence type="ECO:0000259" key="9">
    <source>
        <dbReference type="Pfam" id="PF22600"/>
    </source>
</evidence>
<dbReference type="Gene3D" id="1.10.1410.10">
    <property type="match status" value="1"/>
</dbReference>
<proteinExistence type="predicted"/>
<dbReference type="InterPro" id="IPR002058">
    <property type="entry name" value="PAP_assoc"/>
</dbReference>
<keyword evidence="11" id="KW-1185">Reference proteome</keyword>
<feature type="domain" description="PAP-associated" evidence="7">
    <location>
        <begin position="427"/>
        <end position="470"/>
    </location>
</feature>
<name>A0ABI7XK91_FELCA</name>
<protein>
    <recommendedName>
        <fullName evidence="12">Mitochondrial poly(A) polymerase</fullName>
    </recommendedName>
</protein>
<feature type="region of interest" description="Disordered" evidence="6">
    <location>
        <begin position="546"/>
        <end position="569"/>
    </location>
</feature>
<dbReference type="Pfam" id="PF03828">
    <property type="entry name" value="PAP_assoc"/>
    <property type="match status" value="1"/>
</dbReference>
<reference evidence="10" key="2">
    <citation type="submission" date="2025-08" db="UniProtKB">
        <authorList>
            <consortium name="Ensembl"/>
        </authorList>
    </citation>
    <scope>IDENTIFICATION</scope>
    <source>
        <strain evidence="10">breed Abyssinian</strain>
    </source>
</reference>
<dbReference type="Pfam" id="PF22600">
    <property type="entry name" value="MTPAP-like_central"/>
    <property type="match status" value="1"/>
</dbReference>
<evidence type="ECO:0000259" key="7">
    <source>
        <dbReference type="Pfam" id="PF03828"/>
    </source>
</evidence>
<evidence type="ECO:0000256" key="5">
    <source>
        <dbReference type="ARBA" id="ARBA00022842"/>
    </source>
</evidence>
<dbReference type="Ensembl" id="ENSFCTT00005033857.1">
    <property type="protein sequence ID" value="ENSFCTP00005022964.1"/>
    <property type="gene ID" value="ENSFCTG00005011969.1"/>
</dbReference>
<keyword evidence="3" id="KW-0808">Transferase</keyword>
<dbReference type="SUPFAM" id="SSF81301">
    <property type="entry name" value="Nucleotidyltransferase"/>
    <property type="match status" value="1"/>
</dbReference>
<dbReference type="InterPro" id="IPR054708">
    <property type="entry name" value="MTPAP-like_central"/>
</dbReference>
<evidence type="ECO:0000256" key="3">
    <source>
        <dbReference type="ARBA" id="ARBA00022679"/>
    </source>
</evidence>
<evidence type="ECO:0008006" key="12">
    <source>
        <dbReference type="Google" id="ProtNLM"/>
    </source>
</evidence>
<dbReference type="PANTHER" id="PTHR12271">
    <property type="entry name" value="POLY A POLYMERASE CID PAP -RELATED"/>
    <property type="match status" value="1"/>
</dbReference>
<dbReference type="Proteomes" id="UP000823872">
    <property type="component" value="Chromosome B4"/>
</dbReference>
<evidence type="ECO:0000313" key="10">
    <source>
        <dbReference type="Ensembl" id="ENSFCTP00005022964.1"/>
    </source>
</evidence>
<organism evidence="10 11">
    <name type="scientific">Felis catus</name>
    <name type="common">Cat</name>
    <name type="synonym">Felis silvestris catus</name>
    <dbReference type="NCBI Taxonomy" id="9685"/>
    <lineage>
        <taxon>Eukaryota</taxon>
        <taxon>Metazoa</taxon>
        <taxon>Chordata</taxon>
        <taxon>Craniata</taxon>
        <taxon>Vertebrata</taxon>
        <taxon>Euteleostomi</taxon>
        <taxon>Mammalia</taxon>
        <taxon>Eutheria</taxon>
        <taxon>Laurasiatheria</taxon>
        <taxon>Carnivora</taxon>
        <taxon>Feliformia</taxon>
        <taxon>Felidae</taxon>
        <taxon>Felinae</taxon>
        <taxon>Felis</taxon>
    </lineage>
</organism>
<dbReference type="Pfam" id="PF17797">
    <property type="entry name" value="RL"/>
    <property type="match status" value="1"/>
</dbReference>
<dbReference type="InterPro" id="IPR041252">
    <property type="entry name" value="RL"/>
</dbReference>
<dbReference type="SUPFAM" id="SSF81631">
    <property type="entry name" value="PAP/OAS1 substrate-binding domain"/>
    <property type="match status" value="1"/>
</dbReference>
<evidence type="ECO:0000256" key="4">
    <source>
        <dbReference type="ARBA" id="ARBA00022723"/>
    </source>
</evidence>
<evidence type="ECO:0000256" key="6">
    <source>
        <dbReference type="SAM" id="MobiDB-lite"/>
    </source>
</evidence>
<evidence type="ECO:0000256" key="1">
    <source>
        <dbReference type="ARBA" id="ARBA00001936"/>
    </source>
</evidence>
<evidence type="ECO:0000259" key="8">
    <source>
        <dbReference type="Pfam" id="PF17797"/>
    </source>
</evidence>
<dbReference type="Gene3D" id="3.30.460.10">
    <property type="entry name" value="Beta Polymerase, domain 2"/>
    <property type="match status" value="1"/>
</dbReference>
<feature type="domain" description="RL" evidence="8">
    <location>
        <begin position="94"/>
        <end position="115"/>
    </location>
</feature>
<evidence type="ECO:0000313" key="11">
    <source>
        <dbReference type="Proteomes" id="UP000823872"/>
    </source>
</evidence>
<accession>A0ABI7XK91</accession>
<comment type="cofactor">
    <cofactor evidence="2">
        <name>Mg(2+)</name>
        <dbReference type="ChEBI" id="CHEBI:18420"/>
    </cofactor>
</comment>
<sequence>MAARAVGLLASLPLCAQRSQVLRPIHRLLSCPRTVAAEIKREEQSSGSVETGDGAVSSVCSVAATHRGRGKGEETGIAGERVACGHGRGAFGNRGLYAVVEFCQKESVTSLQNGTRTPSMGTEAAIPFRSRVFNLKTKNPSNPTSEQSRVQCSIHAPPSSKKLLELLCYAESIDDQLNTLLKELQLTEENTKLRYLTCSLIEDIAAAYFLDCTVRPFGSSVNSFGKLGCDLDMFLDLDEIGKFSANKTSGNFLMEFQVKNVPSERIATQKILSVIGECLDHFGPGCVGVQKILNARCPLVRFSHQASGFQCDLTTNNRIALKSSELLYIYGALDSRVRALVFSIRCWARAHSLTSSIPGSWITNFSLTMMVIFFLQRRSPPILPTLDSLKTLADAEDKCVIEGHNCTFVRDLNKIKPSGNTETLELLLKEFFEYFGNFAFNKNSINIRQGREQNKPESSPLHIQNPFETSLNISKNVSQSQLQKFVDLARESAWILNQEDKDRPSSSRSQPWGLAALLMPSVVNSASLAKRVRKKPASERIKSLLESIKSSSPENATSTNGKRTVSTQA</sequence>
<keyword evidence="4" id="KW-0479">Metal-binding</keyword>
<feature type="domain" description="Poly(A) RNA polymerase mitochondrial-like central palm" evidence="9">
    <location>
        <begin position="173"/>
        <end position="331"/>
    </location>
</feature>
<dbReference type="GeneTree" id="ENSGT00940000158582"/>
<reference evidence="10" key="3">
    <citation type="submission" date="2025-09" db="UniProtKB">
        <authorList>
            <consortium name="Ensembl"/>
        </authorList>
    </citation>
    <scope>IDENTIFICATION</scope>
    <source>
        <strain evidence="10">breed Abyssinian</strain>
    </source>
</reference>
<dbReference type="PANTHER" id="PTHR12271:SF133">
    <property type="entry name" value="POLY(A) RNA POLYMERASE, MITOCHONDRIAL"/>
    <property type="match status" value="1"/>
</dbReference>
<gene>
    <name evidence="10" type="primary">MTPAP</name>
</gene>
<feature type="compositionally biased region" description="Polar residues" evidence="6">
    <location>
        <begin position="555"/>
        <end position="569"/>
    </location>
</feature>
<dbReference type="InterPro" id="IPR043519">
    <property type="entry name" value="NT_sf"/>
</dbReference>
<reference evidence="10 11" key="1">
    <citation type="submission" date="2021-02" db="EMBL/GenBank/DDBJ databases">
        <title>Safari Cat Assemblies.</title>
        <authorList>
            <person name="Bredemeyer K.R."/>
            <person name="Murphy W.J."/>
        </authorList>
    </citation>
    <scope>NUCLEOTIDE SEQUENCE [LARGE SCALE GENOMIC DNA]</scope>
</reference>
<keyword evidence="5" id="KW-0460">Magnesium</keyword>